<gene>
    <name evidence="3" type="ORF">PHPALM_931</name>
</gene>
<keyword evidence="4" id="KW-1185">Reference proteome</keyword>
<dbReference type="OrthoDB" id="2630497at2759"/>
<dbReference type="Proteomes" id="UP000237271">
    <property type="component" value="Unassembled WGS sequence"/>
</dbReference>
<sequence length="275" mass="30731">MSVCAETPKLRNEQCGACLDRLHPVLRNGLTHPCVLLTPSRRDTELDGGEVEWLTNASPTAVWKQVDDFLSVRLSNLRHVRDAMAEIQDVQKEQADARGRRNVWKFEVGDLVLLNAKNLPTHAVFEVFKTKLRPRFIGPVVAKKGLAYKLNRPKKMRTYPVFYVDLLKPYRDSSQVSAESLASRGKPTATVERYPVARSPEVQPDPAHQRPDHAAQHSNDTEPPCDLPAGLQVSQRPTTLVSDLDKGLSLLQVIREAGELDRHPVTKPANSRSTA</sequence>
<dbReference type="EMBL" id="NCKW01000157">
    <property type="protein sequence ID" value="POM81142.1"/>
    <property type="molecule type" value="Genomic_DNA"/>
</dbReference>
<evidence type="ECO:0000313" key="3">
    <source>
        <dbReference type="EMBL" id="POM81142.1"/>
    </source>
</evidence>
<feature type="domain" description="Tf2-1-like SH3-like" evidence="2">
    <location>
        <begin position="109"/>
        <end position="171"/>
    </location>
</feature>
<accession>A0A2P4YTM0</accession>
<dbReference type="Pfam" id="PF24626">
    <property type="entry name" value="SH3_Tf2-1"/>
    <property type="match status" value="1"/>
</dbReference>
<organism evidence="3 4">
    <name type="scientific">Phytophthora palmivora</name>
    <dbReference type="NCBI Taxonomy" id="4796"/>
    <lineage>
        <taxon>Eukaryota</taxon>
        <taxon>Sar</taxon>
        <taxon>Stramenopiles</taxon>
        <taxon>Oomycota</taxon>
        <taxon>Peronosporomycetes</taxon>
        <taxon>Peronosporales</taxon>
        <taxon>Peronosporaceae</taxon>
        <taxon>Phytophthora</taxon>
    </lineage>
</organism>
<proteinExistence type="predicted"/>
<dbReference type="InterPro" id="IPR056924">
    <property type="entry name" value="SH3_Tf2-1"/>
</dbReference>
<evidence type="ECO:0000259" key="2">
    <source>
        <dbReference type="Pfam" id="PF24626"/>
    </source>
</evidence>
<protein>
    <submittedName>
        <fullName evidence="3">Pol protein</fullName>
    </submittedName>
</protein>
<evidence type="ECO:0000313" key="4">
    <source>
        <dbReference type="Proteomes" id="UP000237271"/>
    </source>
</evidence>
<dbReference type="AlphaFoldDB" id="A0A2P4YTM0"/>
<reference evidence="3 4" key="1">
    <citation type="journal article" date="2017" name="Genome Biol. Evol.">
        <title>Phytophthora megakarya and P. palmivora, closely related causal agents of cacao black pod rot, underwent increases in genome sizes and gene numbers by different mechanisms.</title>
        <authorList>
            <person name="Ali S.S."/>
            <person name="Shao J."/>
            <person name="Lary D.J."/>
            <person name="Kronmiller B."/>
            <person name="Shen D."/>
            <person name="Strem M.D."/>
            <person name="Amoako-Attah I."/>
            <person name="Akrofi A.Y."/>
            <person name="Begoude B.A."/>
            <person name="Ten Hoopen G.M."/>
            <person name="Coulibaly K."/>
            <person name="Kebe B.I."/>
            <person name="Melnick R.L."/>
            <person name="Guiltinan M.J."/>
            <person name="Tyler B.M."/>
            <person name="Meinhardt L.W."/>
            <person name="Bailey B.A."/>
        </authorList>
    </citation>
    <scope>NUCLEOTIDE SEQUENCE [LARGE SCALE GENOMIC DNA]</scope>
    <source>
        <strain evidence="4">sbr112.9</strain>
    </source>
</reference>
<name>A0A2P4YTM0_9STRA</name>
<evidence type="ECO:0000256" key="1">
    <source>
        <dbReference type="SAM" id="MobiDB-lite"/>
    </source>
</evidence>
<feature type="region of interest" description="Disordered" evidence="1">
    <location>
        <begin position="256"/>
        <end position="275"/>
    </location>
</feature>
<comment type="caution">
    <text evidence="3">The sequence shown here is derived from an EMBL/GenBank/DDBJ whole genome shotgun (WGS) entry which is preliminary data.</text>
</comment>
<feature type="region of interest" description="Disordered" evidence="1">
    <location>
        <begin position="178"/>
        <end position="238"/>
    </location>
</feature>